<evidence type="ECO:0000256" key="1">
    <source>
        <dbReference type="SAM" id="MobiDB-lite"/>
    </source>
</evidence>
<organism evidence="2 3">
    <name type="scientific">Mollisia scopiformis</name>
    <name type="common">Conifer needle endophyte fungus</name>
    <name type="synonym">Phialocephala scopiformis</name>
    <dbReference type="NCBI Taxonomy" id="149040"/>
    <lineage>
        <taxon>Eukaryota</taxon>
        <taxon>Fungi</taxon>
        <taxon>Dikarya</taxon>
        <taxon>Ascomycota</taxon>
        <taxon>Pezizomycotina</taxon>
        <taxon>Leotiomycetes</taxon>
        <taxon>Helotiales</taxon>
        <taxon>Mollisiaceae</taxon>
        <taxon>Mollisia</taxon>
    </lineage>
</organism>
<feature type="region of interest" description="Disordered" evidence="1">
    <location>
        <begin position="583"/>
        <end position="620"/>
    </location>
</feature>
<dbReference type="KEGG" id="psco:LY89DRAFT_669299"/>
<dbReference type="EMBL" id="KQ947415">
    <property type="protein sequence ID" value="KUJ16852.1"/>
    <property type="molecule type" value="Genomic_DNA"/>
</dbReference>
<feature type="region of interest" description="Disordered" evidence="1">
    <location>
        <begin position="305"/>
        <end position="420"/>
    </location>
</feature>
<dbReference type="OrthoDB" id="5380548at2759"/>
<feature type="compositionally biased region" description="Acidic residues" evidence="1">
    <location>
        <begin position="378"/>
        <end position="395"/>
    </location>
</feature>
<dbReference type="RefSeq" id="XP_018071207.1">
    <property type="nucleotide sequence ID" value="XM_018213087.1"/>
</dbReference>
<feature type="compositionally biased region" description="Basic and acidic residues" evidence="1">
    <location>
        <begin position="305"/>
        <end position="318"/>
    </location>
</feature>
<feature type="compositionally biased region" description="Gly residues" evidence="1">
    <location>
        <begin position="122"/>
        <end position="135"/>
    </location>
</feature>
<dbReference type="Proteomes" id="UP000070700">
    <property type="component" value="Unassembled WGS sequence"/>
</dbReference>
<name>A0A194XAR5_MOLSC</name>
<dbReference type="AlphaFoldDB" id="A0A194XAR5"/>
<accession>A0A194XAR5</accession>
<feature type="compositionally biased region" description="Acidic residues" evidence="1">
    <location>
        <begin position="592"/>
        <end position="606"/>
    </location>
</feature>
<feature type="compositionally biased region" description="Polar residues" evidence="1">
    <location>
        <begin position="352"/>
        <end position="365"/>
    </location>
</feature>
<dbReference type="InParanoid" id="A0A194XAR5"/>
<feature type="region of interest" description="Disordered" evidence="1">
    <location>
        <begin position="462"/>
        <end position="481"/>
    </location>
</feature>
<feature type="compositionally biased region" description="Polar residues" evidence="1">
    <location>
        <begin position="465"/>
        <end position="477"/>
    </location>
</feature>
<feature type="region of interest" description="Disordered" evidence="1">
    <location>
        <begin position="217"/>
        <end position="284"/>
    </location>
</feature>
<evidence type="ECO:0000313" key="2">
    <source>
        <dbReference type="EMBL" id="KUJ16852.1"/>
    </source>
</evidence>
<proteinExistence type="predicted"/>
<dbReference type="GeneID" id="28822813"/>
<evidence type="ECO:0008006" key="4">
    <source>
        <dbReference type="Google" id="ProtNLM"/>
    </source>
</evidence>
<evidence type="ECO:0000313" key="3">
    <source>
        <dbReference type="Proteomes" id="UP000070700"/>
    </source>
</evidence>
<reference evidence="2 3" key="1">
    <citation type="submission" date="2015-10" db="EMBL/GenBank/DDBJ databases">
        <title>Full genome of DAOMC 229536 Phialocephala scopiformis, a fungal endophyte of spruce producing the potent anti-insectan compound rugulosin.</title>
        <authorList>
            <consortium name="DOE Joint Genome Institute"/>
            <person name="Walker A.K."/>
            <person name="Frasz S.L."/>
            <person name="Seifert K.A."/>
            <person name="Miller J.D."/>
            <person name="Mondo S.J."/>
            <person name="Labutti K."/>
            <person name="Lipzen A."/>
            <person name="Dockter R."/>
            <person name="Kennedy M."/>
            <person name="Grigoriev I.V."/>
            <person name="Spatafora J.W."/>
        </authorList>
    </citation>
    <scope>NUCLEOTIDE SEQUENCE [LARGE SCALE GENOMIC DNA]</scope>
    <source>
        <strain evidence="2 3">CBS 120377</strain>
    </source>
</reference>
<keyword evidence="3" id="KW-1185">Reference proteome</keyword>
<feature type="region of interest" description="Disordered" evidence="1">
    <location>
        <begin position="182"/>
        <end position="203"/>
    </location>
</feature>
<feature type="compositionally biased region" description="Basic and acidic residues" evidence="1">
    <location>
        <begin position="366"/>
        <end position="376"/>
    </location>
</feature>
<protein>
    <recommendedName>
        <fullName evidence="4">Myb-like domain-containing protein</fullName>
    </recommendedName>
</protein>
<feature type="compositionally biased region" description="Low complexity" evidence="1">
    <location>
        <begin position="220"/>
        <end position="249"/>
    </location>
</feature>
<gene>
    <name evidence="2" type="ORF">LY89DRAFT_669299</name>
</gene>
<sequence>MATLAFKPYTYVPTAPRSNSATSRRKPASKPISIFNKFQRIKTSSAELSTLQSAAIDDCGRNELGIRENGIVTDENDDDCDLPSIEQLLYTTLQEESFVVVDQPLNNTTFKVGNRIINERGGSLGDNGSASGGNPSGSPGDPIVLLGDDDSSASGAEVDDSGLLAESAAADEGRLDSLETAIDSTTPAPPAPPCSSDGWHDIDDFPELAPRLRLAEQGASTPESLPSLPSQTSSHLSSELLHDTTSTESNATTPSLRMPSLHRKASLKTQRSQEGRLHTGRGVADEHELIDHALDTLLIDEGARKQQEVEHEQKKDDGNTEDEDEGPQQEMNAVTQAVMAEGPGESPRVANRRQSLPNLDSSPEPSHNEARSRSGGDSDSDDELNSTDLAEDNEEEPRPAKRKQSSFHDGPTRKKCRRGLQYKLLTQRRLLSEAYRLYPGSQSPLDQRSRVVATSSRVKGRFLSPTPSIPQSINTKMSLGDPNLSPSLRATLPTLTEITFRPHSTRYYSFTATIWDGCGGQGVSLAQLARLIASTGHVGKIDDFTIKPIEQHSYLLSGLSRHTSSSITAEACHDRVDATCTRPQDGKAVDARDDDDSGLSDSDPDPGSDHNGDGDSSEDELGRLSMRMNVPWDPIDEQRLLAYKKEGKSWKWIFHQFPGRTRAAVRTRLNIVQARGE</sequence>
<feature type="compositionally biased region" description="Basic and acidic residues" evidence="1">
    <location>
        <begin position="271"/>
        <end position="284"/>
    </location>
</feature>
<feature type="region of interest" description="Disordered" evidence="1">
    <location>
        <begin position="121"/>
        <end position="161"/>
    </location>
</feature>